<proteinExistence type="predicted"/>
<evidence type="ECO:0000313" key="5">
    <source>
        <dbReference type="Proteomes" id="UP000051658"/>
    </source>
</evidence>
<comment type="caution">
    <text evidence="4">The sequence shown here is derived from an EMBL/GenBank/DDBJ whole genome shotgun (WGS) entry which is preliminary data.</text>
</comment>
<keyword evidence="5" id="KW-1185">Reference proteome</keyword>
<gene>
    <name evidence="4" type="ORF">IV74_GL002230</name>
</gene>
<dbReference type="PANTHER" id="PTHR43861">
    <property type="entry name" value="TRANS-ACONITATE 2-METHYLTRANSFERASE-RELATED"/>
    <property type="match status" value="1"/>
</dbReference>
<organism evidence="4 5">
    <name type="scientific">Carnobacterium divergens DSM 20623</name>
    <dbReference type="NCBI Taxonomy" id="1449336"/>
    <lineage>
        <taxon>Bacteria</taxon>
        <taxon>Bacillati</taxon>
        <taxon>Bacillota</taxon>
        <taxon>Bacilli</taxon>
        <taxon>Lactobacillales</taxon>
        <taxon>Carnobacteriaceae</taxon>
        <taxon>Carnobacterium</taxon>
    </lineage>
</organism>
<keyword evidence="1" id="KW-0489">Methyltransferase</keyword>
<evidence type="ECO:0000256" key="1">
    <source>
        <dbReference type="ARBA" id="ARBA00022603"/>
    </source>
</evidence>
<dbReference type="Gene3D" id="3.40.50.150">
    <property type="entry name" value="Vaccinia Virus protein VP39"/>
    <property type="match status" value="1"/>
</dbReference>
<evidence type="ECO:0000256" key="2">
    <source>
        <dbReference type="ARBA" id="ARBA00022679"/>
    </source>
</evidence>
<dbReference type="InterPro" id="IPR029063">
    <property type="entry name" value="SAM-dependent_MTases_sf"/>
</dbReference>
<dbReference type="GO" id="GO:0008168">
    <property type="term" value="F:methyltransferase activity"/>
    <property type="evidence" value="ECO:0007669"/>
    <property type="project" value="UniProtKB-KW"/>
</dbReference>
<accession>A0A0R2HVN0</accession>
<evidence type="ECO:0000313" key="4">
    <source>
        <dbReference type="EMBL" id="KRN54645.1"/>
    </source>
</evidence>
<reference evidence="4 5" key="1">
    <citation type="journal article" date="2015" name="Genome Announc.">
        <title>Expanding the biotechnology potential of lactobacilli through comparative genomics of 213 strains and associated genera.</title>
        <authorList>
            <person name="Sun Z."/>
            <person name="Harris H.M."/>
            <person name="McCann A."/>
            <person name="Guo C."/>
            <person name="Argimon S."/>
            <person name="Zhang W."/>
            <person name="Yang X."/>
            <person name="Jeffery I.B."/>
            <person name="Cooney J.C."/>
            <person name="Kagawa T.F."/>
            <person name="Liu W."/>
            <person name="Song Y."/>
            <person name="Salvetti E."/>
            <person name="Wrobel A."/>
            <person name="Rasinkangas P."/>
            <person name="Parkhill J."/>
            <person name="Rea M.C."/>
            <person name="O'Sullivan O."/>
            <person name="Ritari J."/>
            <person name="Douillard F.P."/>
            <person name="Paul Ross R."/>
            <person name="Yang R."/>
            <person name="Briner A.E."/>
            <person name="Felis G.E."/>
            <person name="de Vos W.M."/>
            <person name="Barrangou R."/>
            <person name="Klaenhammer T.R."/>
            <person name="Caufield P.W."/>
            <person name="Cui Y."/>
            <person name="Zhang H."/>
            <person name="O'Toole P.W."/>
        </authorList>
    </citation>
    <scope>NUCLEOTIDE SEQUENCE [LARGE SCALE GENOMIC DNA]</scope>
    <source>
        <strain evidence="4 5">DSM 20623</strain>
    </source>
</reference>
<dbReference type="Gene3D" id="2.20.25.110">
    <property type="entry name" value="S-adenosyl-L-methionine-dependent methyltransferases"/>
    <property type="match status" value="1"/>
</dbReference>
<dbReference type="RefSeq" id="WP_034569026.1">
    <property type="nucleotide sequence ID" value="NZ_JQBS01000035.1"/>
</dbReference>
<evidence type="ECO:0000259" key="3">
    <source>
        <dbReference type="Pfam" id="PF13649"/>
    </source>
</evidence>
<dbReference type="GeneID" id="89589220"/>
<feature type="domain" description="Methyltransferase" evidence="3">
    <location>
        <begin position="37"/>
        <end position="132"/>
    </location>
</feature>
<name>A0A0R2HVN0_CARDV</name>
<dbReference type="AlphaFoldDB" id="A0A0R2HVN0"/>
<keyword evidence="2" id="KW-0808">Transferase</keyword>
<protein>
    <recommendedName>
        <fullName evidence="3">Methyltransferase domain-containing protein</fullName>
    </recommendedName>
</protein>
<sequence>MSYQTFAQVYDAIMDDSLYEKWLSFVKQQVATKDQKILELACGTGALAVTLKQAGFDVTGLDLSENMLTLANERAINAGVKLPLIEGDMLDLSEIGTYDVVTCFSDSICYMPDEAAVGKVFNEVANLLPAEGQFLFDVHSVYQMDEVFPGYMYNDASQEISFLWQSYEGEVPHSIEHDLTFFVYDEELDSYERFDECHKERTYPLEQYLQLLKQAGFSQVKVSGEFGTQEVTDQTTRWFFTCSKK</sequence>
<dbReference type="CDD" id="cd02440">
    <property type="entry name" value="AdoMet_MTases"/>
    <property type="match status" value="1"/>
</dbReference>
<dbReference type="EMBL" id="JQBS01000035">
    <property type="protein sequence ID" value="KRN54645.1"/>
    <property type="molecule type" value="Genomic_DNA"/>
</dbReference>
<dbReference type="eggNOG" id="COG0500">
    <property type="taxonomic scope" value="Bacteria"/>
</dbReference>
<dbReference type="SUPFAM" id="SSF53335">
    <property type="entry name" value="S-adenosyl-L-methionine-dependent methyltransferases"/>
    <property type="match status" value="1"/>
</dbReference>
<dbReference type="PANTHER" id="PTHR43861:SF1">
    <property type="entry name" value="TRANS-ACONITATE 2-METHYLTRANSFERASE"/>
    <property type="match status" value="1"/>
</dbReference>
<dbReference type="Pfam" id="PF13649">
    <property type="entry name" value="Methyltransf_25"/>
    <property type="match status" value="1"/>
</dbReference>
<dbReference type="Proteomes" id="UP000051658">
    <property type="component" value="Unassembled WGS sequence"/>
</dbReference>
<dbReference type="GO" id="GO:0032259">
    <property type="term" value="P:methylation"/>
    <property type="evidence" value="ECO:0007669"/>
    <property type="project" value="UniProtKB-KW"/>
</dbReference>
<dbReference type="InterPro" id="IPR041698">
    <property type="entry name" value="Methyltransf_25"/>
</dbReference>
<dbReference type="PATRIC" id="fig|1449336.4.peg.2268"/>